<reference evidence="8" key="1">
    <citation type="journal article" date="2019" name="Int. J. Syst. Evol. Microbiol.">
        <title>The Global Catalogue of Microorganisms (GCM) 10K type strain sequencing project: providing services to taxonomists for standard genome sequencing and annotation.</title>
        <authorList>
            <consortium name="The Broad Institute Genomics Platform"/>
            <consortium name="The Broad Institute Genome Sequencing Center for Infectious Disease"/>
            <person name="Wu L."/>
            <person name="Ma J."/>
        </authorList>
    </citation>
    <scope>NUCLEOTIDE SEQUENCE [LARGE SCALE GENOMIC DNA]</scope>
    <source>
        <strain evidence="8">KACC 11299</strain>
    </source>
</reference>
<proteinExistence type="inferred from homology"/>
<dbReference type="Gene3D" id="3.40.50.620">
    <property type="entry name" value="HUPs"/>
    <property type="match status" value="1"/>
</dbReference>
<dbReference type="Pfam" id="PF03441">
    <property type="entry name" value="FAD_binding_7"/>
    <property type="match status" value="1"/>
</dbReference>
<evidence type="ECO:0000256" key="5">
    <source>
        <dbReference type="RuleBase" id="RU004182"/>
    </source>
</evidence>
<dbReference type="Pfam" id="PF00875">
    <property type="entry name" value="DNA_photolyase"/>
    <property type="match status" value="1"/>
</dbReference>
<dbReference type="SUPFAM" id="SSF52425">
    <property type="entry name" value="Cryptochrome/photolyase, N-terminal domain"/>
    <property type="match status" value="1"/>
</dbReference>
<gene>
    <name evidence="7" type="ORF">ACFPTP_01345</name>
</gene>
<dbReference type="PANTHER" id="PTHR11455:SF9">
    <property type="entry name" value="CRYPTOCHROME CIRCADIAN CLOCK 5 ISOFORM X1"/>
    <property type="match status" value="1"/>
</dbReference>
<dbReference type="InterPro" id="IPR018394">
    <property type="entry name" value="DNA_photolyase_1_CS_C"/>
</dbReference>
<comment type="cofactor">
    <cofactor evidence="1">
        <name>FAD</name>
        <dbReference type="ChEBI" id="CHEBI:57692"/>
    </cofactor>
</comment>
<keyword evidence="3 5" id="KW-0274">FAD</keyword>
<comment type="caution">
    <text evidence="7">The sequence shown here is derived from an EMBL/GenBank/DDBJ whole genome shotgun (WGS) entry which is preliminary data.</text>
</comment>
<evidence type="ECO:0000259" key="6">
    <source>
        <dbReference type="PROSITE" id="PS51645"/>
    </source>
</evidence>
<dbReference type="EC" id="4.1.99.3" evidence="7"/>
<dbReference type="InterPro" id="IPR002081">
    <property type="entry name" value="Cryptochrome/DNA_photolyase_1"/>
</dbReference>
<name>A0ABW0TVN8_9BACL</name>
<keyword evidence="4 5" id="KW-0157">Chromophore</keyword>
<comment type="similarity">
    <text evidence="5">Belongs to the DNA photolyase family.</text>
</comment>
<evidence type="ECO:0000256" key="4">
    <source>
        <dbReference type="ARBA" id="ARBA00022991"/>
    </source>
</evidence>
<feature type="domain" description="Photolyase/cryptochrome alpha/beta" evidence="6">
    <location>
        <begin position="2"/>
        <end position="130"/>
    </location>
</feature>
<dbReference type="PANTHER" id="PTHR11455">
    <property type="entry name" value="CRYPTOCHROME"/>
    <property type="match status" value="1"/>
</dbReference>
<dbReference type="GO" id="GO:0003904">
    <property type="term" value="F:deoxyribodipyrimidine photo-lyase activity"/>
    <property type="evidence" value="ECO:0007669"/>
    <property type="project" value="UniProtKB-EC"/>
</dbReference>
<accession>A0ABW0TVN8</accession>
<dbReference type="SUPFAM" id="SSF48173">
    <property type="entry name" value="Cryptochrome/photolyase FAD-binding domain"/>
    <property type="match status" value="1"/>
</dbReference>
<sequence>MQKTVVWFRKDLRLHDNPALSEAAKEGLVIPVFIWSEEDKREYAESEASSWWLYHSVATLEKGLQAHGLKLFIKAGDEFEAFVEVMDEAEADAVYFNGRYEPAERSKESRITAQLESIGKKVQAFHGHLLFNPNLVNKQGEPYKVFTSFWKRCMQEVVARPLPFPSEIKGIEQGIQTLTLDQLRIIDTNKWHQKFHAYWKPGERVGVEKWQRYLEDGMSNYHAKRDFISSGSSSELSPYLAAGNISVKAMWHSAKSLSEETHEAAVHQSIHTFLKQLIWRDFAYHQLIHNPDIIRYPLRKQFLDFPWQGTDEQLMKWKLGQTGYPLVDAGMRELWETGMMHNRVRMVTASFLVKHLLIPWQEGYNWFKHTLLDFDAANNATGWQWVTGCGIDAAPYFRIFNPILQSEKFNPNGHYIRKWVPELSRLQAPYIHKPWVAPASVLEEAGIQIGVTYPSPIVDHAAARDRALQAFQDMKGK</sequence>
<dbReference type="InterPro" id="IPR005101">
    <property type="entry name" value="Cryptochr/Photolyase_FAD-bd"/>
</dbReference>
<dbReference type="RefSeq" id="WP_381441589.1">
    <property type="nucleotide sequence ID" value="NZ_JBHSNP010000002.1"/>
</dbReference>
<dbReference type="InterPro" id="IPR014729">
    <property type="entry name" value="Rossmann-like_a/b/a_fold"/>
</dbReference>
<evidence type="ECO:0000256" key="1">
    <source>
        <dbReference type="ARBA" id="ARBA00001974"/>
    </source>
</evidence>
<evidence type="ECO:0000256" key="2">
    <source>
        <dbReference type="ARBA" id="ARBA00022630"/>
    </source>
</evidence>
<dbReference type="Gene3D" id="1.10.579.10">
    <property type="entry name" value="DNA Cyclobutane Dipyrimidine Photolyase, subunit A, domain 3"/>
    <property type="match status" value="1"/>
</dbReference>
<protein>
    <submittedName>
        <fullName evidence="7">Cryptochrome/photolyase family protein</fullName>
        <ecNumber evidence="7">4.1.99.3</ecNumber>
    </submittedName>
</protein>
<dbReference type="InterPro" id="IPR006050">
    <property type="entry name" value="DNA_photolyase_N"/>
</dbReference>
<organism evidence="7 8">
    <name type="scientific">Sporosarcina koreensis</name>
    <dbReference type="NCBI Taxonomy" id="334735"/>
    <lineage>
        <taxon>Bacteria</taxon>
        <taxon>Bacillati</taxon>
        <taxon>Bacillota</taxon>
        <taxon>Bacilli</taxon>
        <taxon>Bacillales</taxon>
        <taxon>Caryophanaceae</taxon>
        <taxon>Sporosarcina</taxon>
    </lineage>
</organism>
<dbReference type="PROSITE" id="PS51645">
    <property type="entry name" value="PHR_CRY_ALPHA_BETA"/>
    <property type="match status" value="1"/>
</dbReference>
<evidence type="ECO:0000313" key="8">
    <source>
        <dbReference type="Proteomes" id="UP001596071"/>
    </source>
</evidence>
<dbReference type="InterPro" id="IPR036134">
    <property type="entry name" value="Crypto/Photolyase_FAD-like_sf"/>
</dbReference>
<keyword evidence="2 5" id="KW-0285">Flavoprotein</keyword>
<keyword evidence="7" id="KW-0456">Lyase</keyword>
<dbReference type="PROSITE" id="PS00394">
    <property type="entry name" value="DNA_PHOTOLYASES_1_1"/>
    <property type="match status" value="1"/>
</dbReference>
<evidence type="ECO:0000313" key="7">
    <source>
        <dbReference type="EMBL" id="MFC5601913.1"/>
    </source>
</evidence>
<dbReference type="InterPro" id="IPR036155">
    <property type="entry name" value="Crypto/Photolyase_N_sf"/>
</dbReference>
<dbReference type="Gene3D" id="1.25.40.80">
    <property type="match status" value="1"/>
</dbReference>
<dbReference type="EMBL" id="JBHSNP010000002">
    <property type="protein sequence ID" value="MFC5601913.1"/>
    <property type="molecule type" value="Genomic_DNA"/>
</dbReference>
<dbReference type="Proteomes" id="UP001596071">
    <property type="component" value="Unassembled WGS sequence"/>
</dbReference>
<dbReference type="PROSITE" id="PS00691">
    <property type="entry name" value="DNA_PHOTOLYASES_1_2"/>
    <property type="match status" value="1"/>
</dbReference>
<evidence type="ECO:0000256" key="3">
    <source>
        <dbReference type="ARBA" id="ARBA00022827"/>
    </source>
</evidence>
<dbReference type="PRINTS" id="PR00147">
    <property type="entry name" value="DNAPHOTLYASE"/>
</dbReference>
<keyword evidence="8" id="KW-1185">Reference proteome</keyword>